<dbReference type="Proteomes" id="UP000247892">
    <property type="component" value="Unassembled WGS sequence"/>
</dbReference>
<dbReference type="InterPro" id="IPR056823">
    <property type="entry name" value="TEN-like_YD-shell"/>
</dbReference>
<accession>A0A318LPK2</accession>
<feature type="region of interest" description="Disordered" evidence="2">
    <location>
        <begin position="625"/>
        <end position="648"/>
    </location>
</feature>
<protein>
    <submittedName>
        <fullName evidence="5">Type IV secretion protein Rhs</fullName>
    </submittedName>
</protein>
<dbReference type="InterPro" id="IPR038332">
    <property type="entry name" value="PPE_sf"/>
</dbReference>
<feature type="region of interest" description="Disordered" evidence="2">
    <location>
        <begin position="1329"/>
        <end position="1419"/>
    </location>
</feature>
<evidence type="ECO:0000259" key="3">
    <source>
        <dbReference type="Pfam" id="PF20148"/>
    </source>
</evidence>
<dbReference type="InterPro" id="IPR031325">
    <property type="entry name" value="RHS_repeat"/>
</dbReference>
<dbReference type="SUPFAM" id="SSF69304">
    <property type="entry name" value="Tricorn protease N-terminal domain"/>
    <property type="match status" value="2"/>
</dbReference>
<dbReference type="InterPro" id="IPR045351">
    <property type="entry name" value="DUF6531"/>
</dbReference>
<evidence type="ECO:0000256" key="1">
    <source>
        <dbReference type="ARBA" id="ARBA00022737"/>
    </source>
</evidence>
<feature type="domain" description="DUF6531" evidence="3">
    <location>
        <begin position="372"/>
        <end position="441"/>
    </location>
</feature>
<feature type="compositionally biased region" description="Basic and acidic residues" evidence="2">
    <location>
        <begin position="1646"/>
        <end position="1656"/>
    </location>
</feature>
<keyword evidence="6" id="KW-1185">Reference proteome</keyword>
<feature type="region of interest" description="Disordered" evidence="2">
    <location>
        <begin position="733"/>
        <end position="753"/>
    </location>
</feature>
<evidence type="ECO:0000256" key="2">
    <source>
        <dbReference type="SAM" id="MobiDB-lite"/>
    </source>
</evidence>
<feature type="compositionally biased region" description="Pro residues" evidence="2">
    <location>
        <begin position="326"/>
        <end position="339"/>
    </location>
</feature>
<comment type="caution">
    <text evidence="5">The sequence shown here is derived from an EMBL/GenBank/DDBJ whole genome shotgun (WGS) entry which is preliminary data.</text>
</comment>
<evidence type="ECO:0000313" key="5">
    <source>
        <dbReference type="EMBL" id="PXY36453.1"/>
    </source>
</evidence>
<dbReference type="PANTHER" id="PTHR32305">
    <property type="match status" value="1"/>
</dbReference>
<evidence type="ECO:0000313" key="6">
    <source>
        <dbReference type="Proteomes" id="UP000247892"/>
    </source>
</evidence>
<dbReference type="RefSeq" id="WP_110336467.1">
    <property type="nucleotide sequence ID" value="NZ_MASU01000005.1"/>
</dbReference>
<dbReference type="InterPro" id="IPR022385">
    <property type="entry name" value="Rhs_assc_core"/>
</dbReference>
<feature type="region of interest" description="Disordered" evidence="2">
    <location>
        <begin position="250"/>
        <end position="375"/>
    </location>
</feature>
<dbReference type="Pfam" id="PF25023">
    <property type="entry name" value="TEN_YD-shell"/>
    <property type="match status" value="2"/>
</dbReference>
<feature type="compositionally biased region" description="Basic and acidic residues" evidence="2">
    <location>
        <begin position="264"/>
        <end position="279"/>
    </location>
</feature>
<evidence type="ECO:0000259" key="4">
    <source>
        <dbReference type="Pfam" id="PF25023"/>
    </source>
</evidence>
<sequence>MGNPLVAEVQDSTEAFSGIPLLESVNDTTQAIESGEWAGAVLGAVGAGLDALGMAMDPFGAILSAGVGWLMEHVGPLSDALDGLTGDPDTIKAHSETWKNVSTELTAISGDLRKLIEEDTASWTGPAADAYRERGADTATLITAAQTAADGASSGIGTAGEVVGAVRTLVRDIIADLVGHMISWALQVLLTLGIGMAWVVPQVVAAVAKTATQIADITKKLVDALSKLSPLLRSLGDSFGDAAAALKRIKDGRIDTPPPVRSGPEPEPRDTDFKGDKYEGPGSTGGQTNPSGDRGGGGTVASGDPGRTDPPPPPRTDPPRNEPPPRNDVAPPPPPPPALQPKTGGDTTTASSVKPDPARQRSVQPENRNCKGDPVDVATGEVILPQTDLELPELLLERVHVSSYRAGRRFGPSWASTVDQRLELDGTDVCFVGPDGVVLVYPLPAAGDTVLPAEGPRWPLSRHADGGFTLVQPVPGRTLHFAGAGRVLPLRAVEDADGARTEFAYDDTGAPALLTHSSGIRVGLRTDCGRVVELSVLGADGAPDVRVLTYRYDAAGRLTEVVNSSGLPLRYDYDAEGRLTGWQDRNGVWYRYVYDSAGRCVRTVGAGGFLDATFEYDRQRGLTRHTDSLGHTSVSEQNDAGQTVRETDPLGNVTSFAWDRYDRLLSRTDPLGRVTRYAYDDEGRPLRITRPDGSVLTVEDGNPVAVAVHGDGRVWRRFYADGAAPDPVREPVGVATAGLPEPQPAAEPDPVERDQFGRPRAVREAGGELTLLGWTVDGRRASRTGPRRERALWRYDGEGNEIEHVDELGRVTRREYGPFDLLTAVTDPAGARTVYAYDTELRLVSVTDPLGRTWTFRYDAAGRPAGQTDFDGRSWSYGYDAAGQLVRAQGPDGGVTGYRYDLLGNLVEVHAPEGVTTYAYDPVGEVVRVASATSVVEFDRDEYGRVVRETVDGLAVTFAYDDGRNTIRRRTPSGAESEWSFDEQGRPIALATAGHTVRFLRDDHGRAIARKADEASVLRQAFGPGGRLTAQRLLAASGPMRGRGFEYQPDGRLAAVRDDEGPQLTLSRDLTGRVVAMSTVDGREELRYDPAGNLVSSSAVRVAVEHDALGRRVRHREAHPDGERVWEYSWSGERLTGVRTPEGLSWRYHYDPLGRRVAKECLLPDGSVAESVRFVWDGTELIEQVHADAHGARRATTWERVPGEHTPVTQLERGPAGQRFHSVVTDALGTPTDLVDEHGDLAWSSRRTLWGRELPSPGARAGTPLRFPGQYADAETGLHYNVFRYYDPATARYVSQDPLGLEPGPNPVAYVADPFAEFDALGLMNSCTTPSAGGKTPPVNLPIRQNARNSGGSAPSPNPGGGGRKRKNDGGGTQPSAKKSKTKSDDPWDRPEFKSSTQTNIKHQKNDPNNPAYQSGGQFDKRHIVSFQTMRDNLRSWVDQTYPPGTPEHKAATEKYVEKLKDANSNVNNLPLGPGKPNTSIGATVDKFDIIQSKIDGTHLGKDGVPEPPKDPRTAFYESSGYLHGIRNEFAGDIMAAADKISDPARRQEFLDDVRFNADFDWPGGTPAQLEDWKDARRQWVDLGRNPDAYTSADVDAMIDRFNNMDAPGGSHGSLSDWENRPGSRIGGVEAGKDRPDWADANSHPDLFKDGKGGKR</sequence>
<dbReference type="Gene3D" id="2.180.10.10">
    <property type="entry name" value="RHS repeat-associated core"/>
    <property type="match status" value="2"/>
</dbReference>
<feature type="domain" description="Teneurin-like YD-shell" evidence="4">
    <location>
        <begin position="1045"/>
        <end position="1297"/>
    </location>
</feature>
<reference evidence="5 6" key="1">
    <citation type="submission" date="2016-07" db="EMBL/GenBank/DDBJ databases">
        <title>Draft genome sequence of Prauserella sp. YIM 121212, isolated from alkaline soil.</title>
        <authorList>
            <person name="Ruckert C."/>
            <person name="Albersmeier A."/>
            <person name="Jiang C.-L."/>
            <person name="Jiang Y."/>
            <person name="Kalinowski J."/>
            <person name="Schneider O."/>
            <person name="Winkler A."/>
            <person name="Zotchev S.B."/>
        </authorList>
    </citation>
    <scope>NUCLEOTIDE SEQUENCE [LARGE SCALE GENOMIC DNA]</scope>
    <source>
        <strain evidence="5 6">YIM 121212</strain>
    </source>
</reference>
<keyword evidence="1" id="KW-0677">Repeat</keyword>
<dbReference type="Pfam" id="PF20148">
    <property type="entry name" value="DUF6531"/>
    <property type="match status" value="1"/>
</dbReference>
<dbReference type="NCBIfam" id="TIGR01643">
    <property type="entry name" value="YD_repeat_2x"/>
    <property type="match status" value="7"/>
</dbReference>
<dbReference type="Pfam" id="PF05593">
    <property type="entry name" value="RHS_repeat"/>
    <property type="match status" value="3"/>
</dbReference>
<dbReference type="InterPro" id="IPR036689">
    <property type="entry name" value="ESAT-6-like_sf"/>
</dbReference>
<feature type="compositionally biased region" description="Basic and acidic residues" evidence="2">
    <location>
        <begin position="1382"/>
        <end position="1393"/>
    </location>
</feature>
<dbReference type="SUPFAM" id="SSF63829">
    <property type="entry name" value="Calcium-dependent phosphotriesterase"/>
    <property type="match status" value="1"/>
</dbReference>
<dbReference type="InterPro" id="IPR006530">
    <property type="entry name" value="YD"/>
</dbReference>
<dbReference type="PANTHER" id="PTHR32305:SF15">
    <property type="entry name" value="PROTEIN RHSA-RELATED"/>
    <property type="match status" value="1"/>
</dbReference>
<dbReference type="OrthoDB" id="4981820at2"/>
<dbReference type="InterPro" id="IPR050708">
    <property type="entry name" value="T6SS_VgrG/RHS"/>
</dbReference>
<feature type="domain" description="Teneurin-like YD-shell" evidence="4">
    <location>
        <begin position="548"/>
        <end position="689"/>
    </location>
</feature>
<dbReference type="Gene3D" id="1.20.1260.20">
    <property type="entry name" value="PPE superfamily"/>
    <property type="match status" value="1"/>
</dbReference>
<feature type="compositionally biased region" description="Polar residues" evidence="2">
    <location>
        <begin position="629"/>
        <end position="641"/>
    </location>
</feature>
<dbReference type="EMBL" id="MASU01000005">
    <property type="protein sequence ID" value="PXY36453.1"/>
    <property type="molecule type" value="Genomic_DNA"/>
</dbReference>
<feature type="region of interest" description="Disordered" evidence="2">
    <location>
        <begin position="1606"/>
        <end position="1656"/>
    </location>
</feature>
<gene>
    <name evidence="5" type="ORF">BA062_13735</name>
</gene>
<feature type="compositionally biased region" description="Polar residues" evidence="2">
    <location>
        <begin position="1394"/>
        <end position="1417"/>
    </location>
</feature>
<dbReference type="NCBIfam" id="TIGR03696">
    <property type="entry name" value="Rhs_assc_core"/>
    <property type="match status" value="1"/>
</dbReference>
<dbReference type="SUPFAM" id="SSF140453">
    <property type="entry name" value="EsxAB dimer-like"/>
    <property type="match status" value="1"/>
</dbReference>
<organism evidence="5 6">
    <name type="scientific">Prauserella flavalba</name>
    <dbReference type="NCBI Taxonomy" id="1477506"/>
    <lineage>
        <taxon>Bacteria</taxon>
        <taxon>Bacillati</taxon>
        <taxon>Actinomycetota</taxon>
        <taxon>Actinomycetes</taxon>
        <taxon>Pseudonocardiales</taxon>
        <taxon>Pseudonocardiaceae</taxon>
        <taxon>Prauserella</taxon>
    </lineage>
</organism>
<proteinExistence type="predicted"/>
<name>A0A318LPK2_9PSEU</name>